<comment type="caution">
    <text evidence="1">The sequence shown here is derived from an EMBL/GenBank/DDBJ whole genome shotgun (WGS) entry which is preliminary data.</text>
</comment>
<gene>
    <name evidence="2" type="ORF">GGQ86_003713</name>
    <name evidence="1" type="ORF">XFLAVUS301_39060</name>
</gene>
<dbReference type="EMBL" id="JAVDPY010000007">
    <property type="protein sequence ID" value="MDR6335218.1"/>
    <property type="molecule type" value="Genomic_DNA"/>
</dbReference>
<name>A0A9W6CS15_XANFL</name>
<accession>A0A9W6CS15</accession>
<proteinExistence type="predicted"/>
<reference evidence="1" key="1">
    <citation type="submission" date="2022-12" db="EMBL/GenBank/DDBJ databases">
        <title>Reference genome sequencing for broad-spectrum identification of bacterial and archaeal isolates by mass spectrometry.</title>
        <authorList>
            <person name="Sekiguchi Y."/>
            <person name="Tourlousse D.M."/>
        </authorList>
    </citation>
    <scope>NUCLEOTIDE SEQUENCE</scope>
    <source>
        <strain evidence="1">301</strain>
    </source>
</reference>
<sequence length="127" mass="14427">MTLALNLRFDLARLSDTELAKRCDAIWADVEELERDGGPIRTSPRWRGPVRHPRAYLFWAMVRQSSASELEILLSAFAANTSLADVVSRMPRIRLHLALCEMQDILDEMKSRTPSPLRPAPSRPESI</sequence>
<protein>
    <submittedName>
        <fullName evidence="1">Uncharacterized protein</fullName>
    </submittedName>
</protein>
<reference evidence="2 4" key="2">
    <citation type="submission" date="2023-07" db="EMBL/GenBank/DDBJ databases">
        <title>Genomic Encyclopedia of Type Strains, Phase IV (KMG-IV): sequencing the most valuable type-strain genomes for metagenomic binning, comparative biology and taxonomic classification.</title>
        <authorList>
            <person name="Goeker M."/>
        </authorList>
    </citation>
    <scope>NUCLEOTIDE SEQUENCE [LARGE SCALE GENOMIC DNA]</scope>
    <source>
        <strain evidence="2 4">DSM 338</strain>
    </source>
</reference>
<dbReference type="AlphaFoldDB" id="A0A9W6CS15"/>
<organism evidence="1 3">
    <name type="scientific">Xanthobacter flavus</name>
    <dbReference type="NCBI Taxonomy" id="281"/>
    <lineage>
        <taxon>Bacteria</taxon>
        <taxon>Pseudomonadati</taxon>
        <taxon>Pseudomonadota</taxon>
        <taxon>Alphaproteobacteria</taxon>
        <taxon>Hyphomicrobiales</taxon>
        <taxon>Xanthobacteraceae</taxon>
        <taxon>Xanthobacter</taxon>
    </lineage>
</organism>
<dbReference type="RefSeq" id="WP_281809021.1">
    <property type="nucleotide sequence ID" value="NZ_BSDO01000006.1"/>
</dbReference>
<dbReference type="EMBL" id="BSDO01000006">
    <property type="protein sequence ID" value="GLI24232.1"/>
    <property type="molecule type" value="Genomic_DNA"/>
</dbReference>
<evidence type="ECO:0000313" key="1">
    <source>
        <dbReference type="EMBL" id="GLI24232.1"/>
    </source>
</evidence>
<evidence type="ECO:0000313" key="2">
    <source>
        <dbReference type="EMBL" id="MDR6335218.1"/>
    </source>
</evidence>
<dbReference type="Proteomes" id="UP001144397">
    <property type="component" value="Unassembled WGS sequence"/>
</dbReference>
<dbReference type="Proteomes" id="UP001245370">
    <property type="component" value="Unassembled WGS sequence"/>
</dbReference>
<evidence type="ECO:0000313" key="3">
    <source>
        <dbReference type="Proteomes" id="UP001144397"/>
    </source>
</evidence>
<evidence type="ECO:0000313" key="4">
    <source>
        <dbReference type="Proteomes" id="UP001245370"/>
    </source>
</evidence>
<dbReference type="GeneID" id="95764681"/>
<keyword evidence="4" id="KW-1185">Reference proteome</keyword>